<organism evidence="5 6">
    <name type="scientific">Halobacteriovorax marinus</name>
    <dbReference type="NCBI Taxonomy" id="97084"/>
    <lineage>
        <taxon>Bacteria</taxon>
        <taxon>Pseudomonadati</taxon>
        <taxon>Bdellovibrionota</taxon>
        <taxon>Bacteriovoracia</taxon>
        <taxon>Bacteriovoracales</taxon>
        <taxon>Halobacteriovoraceae</taxon>
        <taxon>Halobacteriovorax</taxon>
    </lineage>
</organism>
<comment type="caution">
    <text evidence="5">The sequence shown here is derived from an EMBL/GenBank/DDBJ whole genome shotgun (WGS) entry which is preliminary data.</text>
</comment>
<protein>
    <recommendedName>
        <fullName evidence="4">Nitroreductase domain-containing protein</fullName>
    </recommendedName>
</protein>
<dbReference type="PANTHER" id="PTHR23026">
    <property type="entry name" value="NADPH NITROREDUCTASE"/>
    <property type="match status" value="1"/>
</dbReference>
<accession>A0A1Y5FCS9</accession>
<keyword evidence="3" id="KW-0560">Oxidoreductase</keyword>
<keyword evidence="2" id="KW-0288">FMN</keyword>
<dbReference type="PANTHER" id="PTHR23026:SF90">
    <property type="entry name" value="IODOTYROSINE DEIODINASE 1"/>
    <property type="match status" value="1"/>
</dbReference>
<reference evidence="6" key="1">
    <citation type="journal article" date="2017" name="Proc. Natl. Acad. Sci. U.S.A.">
        <title>Simulation of Deepwater Horizon oil plume reveals substrate specialization within a complex community of hydrocarbon-degraders.</title>
        <authorList>
            <person name="Hu P."/>
            <person name="Dubinsky E.A."/>
            <person name="Probst A.J."/>
            <person name="Wang J."/>
            <person name="Sieber C.M.K."/>
            <person name="Tom L.M."/>
            <person name="Gardinali P."/>
            <person name="Banfield J.F."/>
            <person name="Atlas R.M."/>
            <person name="Andersen G.L."/>
        </authorList>
    </citation>
    <scope>NUCLEOTIDE SEQUENCE [LARGE SCALE GENOMIC DNA]</scope>
</reference>
<dbReference type="SUPFAM" id="SSF55469">
    <property type="entry name" value="FMN-dependent nitroreductase-like"/>
    <property type="match status" value="1"/>
</dbReference>
<evidence type="ECO:0000313" key="6">
    <source>
        <dbReference type="Proteomes" id="UP000196531"/>
    </source>
</evidence>
<dbReference type="Gene3D" id="3.40.109.10">
    <property type="entry name" value="NADH Oxidase"/>
    <property type="match status" value="1"/>
</dbReference>
<keyword evidence="1" id="KW-0285">Flavoprotein</keyword>
<dbReference type="CDD" id="cd02144">
    <property type="entry name" value="iodotyrosine_dehalogenase"/>
    <property type="match status" value="1"/>
</dbReference>
<evidence type="ECO:0000313" key="5">
    <source>
        <dbReference type="EMBL" id="OUS00160.1"/>
    </source>
</evidence>
<feature type="domain" description="Nitroreductase" evidence="4">
    <location>
        <begin position="22"/>
        <end position="188"/>
    </location>
</feature>
<proteinExistence type="predicted"/>
<evidence type="ECO:0000259" key="4">
    <source>
        <dbReference type="Pfam" id="PF00881"/>
    </source>
</evidence>
<dbReference type="InterPro" id="IPR000415">
    <property type="entry name" value="Nitroreductase-like"/>
</dbReference>
<dbReference type="Proteomes" id="UP000196531">
    <property type="component" value="Unassembled WGS sequence"/>
</dbReference>
<sequence length="210" mass="23909">MQEEIVKTNLDRASQFYSMMNERRSIRSFSDKDIPLDVLKECIKVAGTAPSGANRQPWYFALVVDPILKAKIREAAEKEELDFYQRKASDDFLRDLLPFGTSWKKAHLTEACALIVIFSKSFDFIGEEKLKCYYPKECVGIATGMLITSLHRLGIGTLTHTPSPMSFLNNVLDRPSHEKAFMILAVGHKSSSYIPPKITRKPFHQICDVY</sequence>
<dbReference type="EMBL" id="MAAO01000002">
    <property type="protein sequence ID" value="OUS00160.1"/>
    <property type="molecule type" value="Genomic_DNA"/>
</dbReference>
<evidence type="ECO:0000256" key="2">
    <source>
        <dbReference type="ARBA" id="ARBA00022643"/>
    </source>
</evidence>
<name>A0A1Y5FCS9_9BACT</name>
<dbReference type="AlphaFoldDB" id="A0A1Y5FCS9"/>
<gene>
    <name evidence="5" type="ORF">A9Q84_02970</name>
</gene>
<dbReference type="GO" id="GO:0016491">
    <property type="term" value="F:oxidoreductase activity"/>
    <property type="evidence" value="ECO:0007669"/>
    <property type="project" value="UniProtKB-KW"/>
</dbReference>
<evidence type="ECO:0000256" key="3">
    <source>
        <dbReference type="ARBA" id="ARBA00023002"/>
    </source>
</evidence>
<evidence type="ECO:0000256" key="1">
    <source>
        <dbReference type="ARBA" id="ARBA00022630"/>
    </source>
</evidence>
<dbReference type="InterPro" id="IPR050627">
    <property type="entry name" value="Nitroreductase/BluB"/>
</dbReference>
<dbReference type="InterPro" id="IPR029479">
    <property type="entry name" value="Nitroreductase"/>
</dbReference>
<dbReference type="Pfam" id="PF00881">
    <property type="entry name" value="Nitroreductase"/>
    <property type="match status" value="1"/>
</dbReference>